<dbReference type="InterPro" id="IPR027417">
    <property type="entry name" value="P-loop_NTPase"/>
</dbReference>
<dbReference type="EMBL" id="JN882285">
    <property type="protein sequence ID" value="AFC21647.1"/>
    <property type="molecule type" value="Genomic_DNA"/>
</dbReference>
<keyword evidence="1" id="KW-0808">Transferase</keyword>
<name>K4F7E6_9CAUD</name>
<keyword evidence="2" id="KW-1185">Reference proteome</keyword>
<dbReference type="Gene3D" id="3.40.50.300">
    <property type="entry name" value="P-loop containing nucleotide triphosphate hydrolases"/>
    <property type="match status" value="1"/>
</dbReference>
<evidence type="ECO:0000313" key="1">
    <source>
        <dbReference type="EMBL" id="AFC21647.1"/>
    </source>
</evidence>
<proteinExistence type="predicted"/>
<evidence type="ECO:0000313" key="2">
    <source>
        <dbReference type="Proteomes" id="UP000000457"/>
    </source>
</evidence>
<dbReference type="RefSeq" id="YP_006987302.1">
    <property type="nucleotide sequence ID" value="NC_019401.1"/>
</dbReference>
<gene>
    <name evidence="1" type="ORF">GAP32_197</name>
</gene>
<accession>K4F7E6</accession>
<dbReference type="SUPFAM" id="SSF52540">
    <property type="entry name" value="P-loop containing nucleoside triphosphate hydrolases"/>
    <property type="match status" value="1"/>
</dbReference>
<reference evidence="1 2" key="1">
    <citation type="journal article" date="2014" name="Virology">
        <title>Supersize me: Cronobacter sakazakii phage GAP32.</title>
        <authorList>
            <person name="Abbasifar R."/>
            <person name="Griffiths M.W."/>
            <person name="Sabour P.M."/>
            <person name="Ackermann H.-W."/>
            <person name="Vandersteegen K."/>
            <person name="Lavigne R."/>
            <person name="Noben J.-P."/>
            <person name="Villa A.A."/>
            <person name="Abbasifar A."/>
            <person name="Nash J.H.E."/>
            <person name="Kropinski A.M."/>
        </authorList>
    </citation>
    <scope>NUCLEOTIDE SEQUENCE [LARGE SCALE GENOMIC DNA]</scope>
    <source>
        <strain evidence="1">GAP-32</strain>
    </source>
</reference>
<dbReference type="Pfam" id="PF21448">
    <property type="entry name" value="DNMK"/>
    <property type="match status" value="1"/>
</dbReference>
<dbReference type="InterPro" id="IPR048444">
    <property type="entry name" value="DNMK"/>
</dbReference>
<dbReference type="KEGG" id="vg:13993937"/>
<dbReference type="GO" id="GO:0016301">
    <property type="term" value="F:kinase activity"/>
    <property type="evidence" value="ECO:0007669"/>
    <property type="project" value="UniProtKB-KW"/>
</dbReference>
<keyword evidence="1" id="KW-0418">Kinase</keyword>
<dbReference type="OrthoDB" id="9152at10239"/>
<dbReference type="GeneID" id="13993937"/>
<protein>
    <submittedName>
        <fullName evidence="1">Putative deoxynucleoside monophosphate kinase</fullName>
    </submittedName>
</protein>
<dbReference type="Proteomes" id="UP000000457">
    <property type="component" value="Segment"/>
</dbReference>
<sequence>MERKLVAINGTIGSGKDTFSQVFIDNGFYRVSFAETLKDAVSAIFGWDREMLEGTTDESRKIREQPDEYWSSKLGRDVTPRWVLQNLGTDVLRRRFHDNIWVFAAENKIRNLPCDRVIITDCRFPNELKMIRENNGTVIEVQRVLPDWYWDAYAYNLETERILAGYPLDDELDRMFGITTDVPPSMKNVHSSEYGWVGINRPDYIVENNSTIDALHSQAYSILSNIIK</sequence>
<organism evidence="1 2">
    <name type="scientific">Cronobacter phage vB_CsaM_GAP32</name>
    <dbReference type="NCBI Taxonomy" id="1141136"/>
    <lineage>
        <taxon>Viruses</taxon>
        <taxon>Duplodnaviria</taxon>
        <taxon>Heunggongvirae</taxon>
        <taxon>Uroviricota</taxon>
        <taxon>Caudoviricetes</taxon>
        <taxon>Mimasvirus</taxon>
        <taxon>Mimasvirus GAP32</taxon>
    </lineage>
</organism>